<organism evidence="2 3">
    <name type="scientific">Pseudomonas putida</name>
    <name type="common">Arthrobacter siderocapsulatus</name>
    <dbReference type="NCBI Taxonomy" id="303"/>
    <lineage>
        <taxon>Bacteria</taxon>
        <taxon>Pseudomonadati</taxon>
        <taxon>Pseudomonadota</taxon>
        <taxon>Gammaproteobacteria</taxon>
        <taxon>Pseudomonadales</taxon>
        <taxon>Pseudomonadaceae</taxon>
        <taxon>Pseudomonas</taxon>
    </lineage>
</organism>
<keyword evidence="1" id="KW-0175">Coiled coil</keyword>
<evidence type="ECO:0000313" key="3">
    <source>
        <dbReference type="Proteomes" id="UP000637061"/>
    </source>
</evidence>
<sequence length="118" mass="12892">MGLPVAALSDRELMHYAGIDEEAQLELAKRSVDYQDTYLNEVEKLQKEVTELKSELEDAGSGDAVASSLASCISRVHGMLKGFESMDAAGMTSAIKLALEEMEEVVDCSDEQEESEED</sequence>
<comment type="caution">
    <text evidence="2">The sequence shown here is derived from an EMBL/GenBank/DDBJ whole genome shotgun (WGS) entry which is preliminary data.</text>
</comment>
<name>A0A8I1ECF6_PSEPU</name>
<gene>
    <name evidence="2" type="ORF">JEU22_02260</name>
</gene>
<dbReference type="EMBL" id="JAEHTE010000001">
    <property type="protein sequence ID" value="MBI6882723.1"/>
    <property type="molecule type" value="Genomic_DNA"/>
</dbReference>
<reference evidence="2" key="1">
    <citation type="submission" date="2020-12" db="EMBL/GenBank/DDBJ databases">
        <title>Enhanced detection system for hospital associated transmission using whole genome sequencing surveillance.</title>
        <authorList>
            <person name="Harrison L.H."/>
            <person name="Van Tyne D."/>
            <person name="Marsh J.W."/>
            <person name="Griffith M.P."/>
            <person name="Snyder D.J."/>
            <person name="Cooper V.S."/>
            <person name="Mustapha M."/>
        </authorList>
    </citation>
    <scope>NUCLEOTIDE SEQUENCE</scope>
    <source>
        <strain evidence="2">PSB00042</strain>
    </source>
</reference>
<feature type="coiled-coil region" evidence="1">
    <location>
        <begin position="35"/>
        <end position="62"/>
    </location>
</feature>
<proteinExistence type="predicted"/>
<protein>
    <submittedName>
        <fullName evidence="2">Uncharacterized protein</fullName>
    </submittedName>
</protein>
<dbReference type="Proteomes" id="UP000637061">
    <property type="component" value="Unassembled WGS sequence"/>
</dbReference>
<accession>A0A8I1ECF6</accession>
<evidence type="ECO:0000313" key="2">
    <source>
        <dbReference type="EMBL" id="MBI6882723.1"/>
    </source>
</evidence>
<dbReference type="RefSeq" id="WP_198746331.1">
    <property type="nucleotide sequence ID" value="NZ_JAEHTE010000001.1"/>
</dbReference>
<dbReference type="AlphaFoldDB" id="A0A8I1ECF6"/>
<evidence type="ECO:0000256" key="1">
    <source>
        <dbReference type="SAM" id="Coils"/>
    </source>
</evidence>